<feature type="compositionally biased region" description="Low complexity" evidence="1">
    <location>
        <begin position="83"/>
        <end position="104"/>
    </location>
</feature>
<feature type="non-terminal residue" evidence="2">
    <location>
        <position position="139"/>
    </location>
</feature>
<name>A0AAV9Z288_9AGAR</name>
<feature type="region of interest" description="Disordered" evidence="1">
    <location>
        <begin position="1"/>
        <end position="127"/>
    </location>
</feature>
<comment type="caution">
    <text evidence="2">The sequence shown here is derived from an EMBL/GenBank/DDBJ whole genome shotgun (WGS) entry which is preliminary data.</text>
</comment>
<proteinExistence type="predicted"/>
<feature type="compositionally biased region" description="Polar residues" evidence="1">
    <location>
        <begin position="51"/>
        <end position="66"/>
    </location>
</feature>
<feature type="compositionally biased region" description="Gly residues" evidence="1">
    <location>
        <begin position="19"/>
        <end position="38"/>
    </location>
</feature>
<feature type="compositionally biased region" description="Polar residues" evidence="1">
    <location>
        <begin position="105"/>
        <end position="115"/>
    </location>
</feature>
<feature type="compositionally biased region" description="Low complexity" evidence="1">
    <location>
        <begin position="116"/>
        <end position="127"/>
    </location>
</feature>
<evidence type="ECO:0000256" key="1">
    <source>
        <dbReference type="SAM" id="MobiDB-lite"/>
    </source>
</evidence>
<evidence type="ECO:0000313" key="3">
    <source>
        <dbReference type="Proteomes" id="UP001362999"/>
    </source>
</evidence>
<evidence type="ECO:0000313" key="2">
    <source>
        <dbReference type="EMBL" id="KAK6969023.1"/>
    </source>
</evidence>
<dbReference type="Proteomes" id="UP001362999">
    <property type="component" value="Unassembled WGS sequence"/>
</dbReference>
<reference evidence="2 3" key="1">
    <citation type="journal article" date="2024" name="J Genomics">
        <title>Draft genome sequencing and assembly of Favolaschia claudopus CIRM-BRFM 2984 isolated from oak limbs.</title>
        <authorList>
            <person name="Navarro D."/>
            <person name="Drula E."/>
            <person name="Chaduli D."/>
            <person name="Cazenave R."/>
            <person name="Ahrendt S."/>
            <person name="Wang J."/>
            <person name="Lipzen A."/>
            <person name="Daum C."/>
            <person name="Barry K."/>
            <person name="Grigoriev I.V."/>
            <person name="Favel A."/>
            <person name="Rosso M.N."/>
            <person name="Martin F."/>
        </authorList>
    </citation>
    <scope>NUCLEOTIDE SEQUENCE [LARGE SCALE GENOMIC DNA]</scope>
    <source>
        <strain evidence="2 3">CIRM-BRFM 2984</strain>
    </source>
</reference>
<organism evidence="2 3">
    <name type="scientific">Favolaschia claudopus</name>
    <dbReference type="NCBI Taxonomy" id="2862362"/>
    <lineage>
        <taxon>Eukaryota</taxon>
        <taxon>Fungi</taxon>
        <taxon>Dikarya</taxon>
        <taxon>Basidiomycota</taxon>
        <taxon>Agaricomycotina</taxon>
        <taxon>Agaricomycetes</taxon>
        <taxon>Agaricomycetidae</taxon>
        <taxon>Agaricales</taxon>
        <taxon>Marasmiineae</taxon>
        <taxon>Mycenaceae</taxon>
        <taxon>Favolaschia</taxon>
    </lineage>
</organism>
<protein>
    <submittedName>
        <fullName evidence="2">Uncharacterized protein</fullName>
    </submittedName>
</protein>
<sequence>MSGWGSGNMVFPPGPQSMYGGGGGAQSEYGGGRGGGGNWSSSRSVYGESFGPSTQTYARTSSSSNLAGMARRGGRESTGGYLSPGAPSSRGRGGMQMQMQARQRTASQPADPSQNTSTGAGASRRTTAAAVELAEAYFV</sequence>
<accession>A0AAV9Z288</accession>
<dbReference type="AlphaFoldDB" id="A0AAV9Z288"/>
<gene>
    <name evidence="2" type="ORF">R3P38DRAFT_3148090</name>
</gene>
<keyword evidence="3" id="KW-1185">Reference proteome</keyword>
<dbReference type="EMBL" id="JAWWNJ010000235">
    <property type="protein sequence ID" value="KAK6969023.1"/>
    <property type="molecule type" value="Genomic_DNA"/>
</dbReference>